<evidence type="ECO:0000313" key="4">
    <source>
        <dbReference type="Proteomes" id="UP000231960"/>
    </source>
</evidence>
<dbReference type="EMBL" id="NIPO01000001">
    <property type="protein sequence ID" value="PJR04547.1"/>
    <property type="molecule type" value="Genomic_DNA"/>
</dbReference>
<dbReference type="GO" id="GO:0000162">
    <property type="term" value="P:L-tryptophan biosynthetic process"/>
    <property type="evidence" value="ECO:0007669"/>
    <property type="project" value="TreeGrafter"/>
</dbReference>
<dbReference type="Pfam" id="PF00425">
    <property type="entry name" value="Chorismate_bind"/>
    <property type="match status" value="1"/>
</dbReference>
<evidence type="ECO:0000259" key="2">
    <source>
        <dbReference type="Pfam" id="PF04715"/>
    </source>
</evidence>
<dbReference type="InterPro" id="IPR015890">
    <property type="entry name" value="Chorismate_C"/>
</dbReference>
<proteinExistence type="predicted"/>
<dbReference type="GO" id="GO:0008153">
    <property type="term" value="P:4-aminobenzoate biosynthetic process"/>
    <property type="evidence" value="ECO:0007669"/>
    <property type="project" value="TreeGrafter"/>
</dbReference>
<evidence type="ECO:0000259" key="1">
    <source>
        <dbReference type="Pfam" id="PF00425"/>
    </source>
</evidence>
<dbReference type="OrthoDB" id="9803598at2"/>
<dbReference type="PRINTS" id="PR00095">
    <property type="entry name" value="ANTSNTHASEI"/>
</dbReference>
<feature type="domain" description="Anthranilate synthase component I N-terminal" evidence="2">
    <location>
        <begin position="78"/>
        <end position="117"/>
    </location>
</feature>
<dbReference type="PANTHER" id="PTHR11236">
    <property type="entry name" value="AMINOBENZOATE/ANTHRANILATE SYNTHASE"/>
    <property type="match status" value="1"/>
</dbReference>
<dbReference type="AlphaFoldDB" id="A0A2M9R6Q8"/>
<dbReference type="RefSeq" id="WP_100678106.1">
    <property type="nucleotide sequence ID" value="NZ_NIPO01000001.1"/>
</dbReference>
<dbReference type="Proteomes" id="UP000231960">
    <property type="component" value="Unassembled WGS sequence"/>
</dbReference>
<dbReference type="InterPro" id="IPR005801">
    <property type="entry name" value="ADC_synthase"/>
</dbReference>
<protein>
    <submittedName>
        <fullName evidence="3">Aminodeoxychorismate synthase component I</fullName>
    </submittedName>
</protein>
<gene>
    <name evidence="3" type="ORF">CDL10_08325</name>
</gene>
<dbReference type="GO" id="GO:0046820">
    <property type="term" value="F:4-amino-4-deoxychorismate synthase activity"/>
    <property type="evidence" value="ECO:0007669"/>
    <property type="project" value="TreeGrafter"/>
</dbReference>
<dbReference type="Pfam" id="PF04715">
    <property type="entry name" value="Anth_synt_I_N"/>
    <property type="match status" value="1"/>
</dbReference>
<feature type="domain" description="Chorismate-utilising enzyme C-terminal" evidence="1">
    <location>
        <begin position="166"/>
        <end position="421"/>
    </location>
</feature>
<dbReference type="Gene3D" id="3.60.120.10">
    <property type="entry name" value="Anthranilate synthase"/>
    <property type="match status" value="1"/>
</dbReference>
<reference evidence="3 4" key="1">
    <citation type="submission" date="2017-06" db="EMBL/GenBank/DDBJ databases">
        <title>Description of Avrilella dinanensis gen. nov. sp. nov.</title>
        <authorList>
            <person name="Leyer C."/>
            <person name="Sassi M."/>
            <person name="Minet J."/>
            <person name="Kayal S."/>
            <person name="Cattoir V."/>
        </authorList>
    </citation>
    <scope>NUCLEOTIDE SEQUENCE [LARGE SCALE GENOMIC DNA]</scope>
    <source>
        <strain evidence="3 4">UR159</strain>
    </source>
</reference>
<dbReference type="InterPro" id="IPR019999">
    <property type="entry name" value="Anth_synth_I-like"/>
</dbReference>
<name>A0A2M9R6Q8_9FLAO</name>
<evidence type="ECO:0000313" key="3">
    <source>
        <dbReference type="EMBL" id="PJR04547.1"/>
    </source>
</evidence>
<keyword evidence="4" id="KW-1185">Reference proteome</keyword>
<organism evidence="3 4">
    <name type="scientific">Avrilella dinanensis</name>
    <dbReference type="NCBI Taxonomy" id="2008672"/>
    <lineage>
        <taxon>Bacteria</taxon>
        <taxon>Pseudomonadati</taxon>
        <taxon>Bacteroidota</taxon>
        <taxon>Flavobacteriia</taxon>
        <taxon>Flavobacteriales</taxon>
        <taxon>Flavobacteriaceae</taxon>
        <taxon>Avrilella</taxon>
    </lineage>
</organism>
<dbReference type="PANTHER" id="PTHR11236:SF18">
    <property type="entry name" value="AMINODEOXYCHORISMATE SYNTHASE"/>
    <property type="match status" value="1"/>
</dbReference>
<dbReference type="InterPro" id="IPR006805">
    <property type="entry name" value="Anth_synth_I_N"/>
</dbReference>
<sequence length="431" mass="49898">MNRFIHHITVENPQLFMQQALQWADAEREVVFLNNNNQQDNFHSFDSALAFDAFTLMQTDSFSAFDDLEEYYQQTKDWLFGYLSYDLKNGIEKLSSNNYDGLGFPDICFFQPKKILLQKQNQITFLYMNLCRNEVLEDIEIIKNQTVSTDSRTENAVQIQQRTPYEKYVKQVESLQSHIRLGNIYEVNYCMEFYAKQANINPLETYHQLNDISTPPFSVYMKISDNYALSASPERFLKKKGNQLISQPIKGTAKRSTKREEDILLKKNLQTDPKERAENIMIVDLVRNDLSRTAEKNTVKVEELCEVYTYEQVHQMISTITSELKSNTTRKDILTTTFPMGSMTGAPKLSAMQLIEEHEDFKRGLYSGSVGYLTPDGDFDFNVIIRTILYNRKEQYLSFSVGSAITDLADADKEYQECLLKANAMKKVVGK</sequence>
<accession>A0A2M9R6Q8</accession>
<dbReference type="SUPFAM" id="SSF56322">
    <property type="entry name" value="ADC synthase"/>
    <property type="match status" value="1"/>
</dbReference>
<dbReference type="GO" id="GO:0005737">
    <property type="term" value="C:cytoplasm"/>
    <property type="evidence" value="ECO:0007669"/>
    <property type="project" value="TreeGrafter"/>
</dbReference>
<comment type="caution">
    <text evidence="3">The sequence shown here is derived from an EMBL/GenBank/DDBJ whole genome shotgun (WGS) entry which is preliminary data.</text>
</comment>